<dbReference type="EMBL" id="LPXO01000032">
    <property type="protein sequence ID" value="KUF08645.1"/>
    <property type="molecule type" value="Genomic_DNA"/>
</dbReference>
<dbReference type="AlphaFoldDB" id="A0A0W7WDI8"/>
<reference evidence="1 2" key="1">
    <citation type="submission" date="2015-12" db="EMBL/GenBank/DDBJ databases">
        <authorList>
            <person name="Shamseldin A."/>
            <person name="Moawad H."/>
            <person name="Abd El-Rahim W.M."/>
            <person name="Sadowsky M.J."/>
        </authorList>
    </citation>
    <scope>NUCLEOTIDE SEQUENCE [LARGE SCALE GENOMIC DNA]</scope>
    <source>
        <strain evidence="1 2">SJ5A-1</strain>
    </source>
</reference>
<evidence type="ECO:0000313" key="1">
    <source>
        <dbReference type="EMBL" id="KUF08645.1"/>
    </source>
</evidence>
<protein>
    <submittedName>
        <fullName evidence="1">Uncharacterized protein</fullName>
    </submittedName>
</protein>
<dbReference type="RefSeq" id="WP_058864331.1">
    <property type="nucleotide sequence ID" value="NZ_LPXO01000032.1"/>
</dbReference>
<comment type="caution">
    <text evidence="1">The sequence shown here is derived from an EMBL/GenBank/DDBJ whole genome shotgun (WGS) entry which is preliminary data.</text>
</comment>
<gene>
    <name evidence="1" type="ORF">AVJ23_21705</name>
</gene>
<accession>A0A0W7WDI8</accession>
<keyword evidence="2" id="KW-1185">Reference proteome</keyword>
<proteinExistence type="predicted"/>
<organism evidence="1 2">
    <name type="scientific">Pseudoponticoccus marisrubri</name>
    <dbReference type="NCBI Taxonomy" id="1685382"/>
    <lineage>
        <taxon>Bacteria</taxon>
        <taxon>Pseudomonadati</taxon>
        <taxon>Pseudomonadota</taxon>
        <taxon>Alphaproteobacteria</taxon>
        <taxon>Rhodobacterales</taxon>
        <taxon>Roseobacteraceae</taxon>
        <taxon>Pseudoponticoccus</taxon>
    </lineage>
</organism>
<sequence>MVLMTIAAGLMTGVVTFPVTMPGRIFAEPMTDIDTTDVGPAFERPDCHLPGLEATGLSAWIAGVPPHRATRCLP</sequence>
<dbReference type="Proteomes" id="UP000054396">
    <property type="component" value="Unassembled WGS sequence"/>
</dbReference>
<evidence type="ECO:0000313" key="2">
    <source>
        <dbReference type="Proteomes" id="UP000054396"/>
    </source>
</evidence>
<name>A0A0W7WDI8_9RHOB</name>